<dbReference type="Proteomes" id="UP000589292">
    <property type="component" value="Unassembled WGS sequence"/>
</dbReference>
<dbReference type="Gene3D" id="3.30.2310.20">
    <property type="entry name" value="RelE-like"/>
    <property type="match status" value="1"/>
</dbReference>
<evidence type="ECO:0000256" key="1">
    <source>
        <dbReference type="ARBA" id="ARBA00006226"/>
    </source>
</evidence>
<comment type="caution">
    <text evidence="3">The sequence shown here is derived from an EMBL/GenBank/DDBJ whole genome shotgun (WGS) entry which is preliminary data.</text>
</comment>
<gene>
    <name evidence="3" type="ORF">FG486_12620</name>
</gene>
<comment type="similarity">
    <text evidence="1">Belongs to the RelE toxin family.</text>
</comment>
<keyword evidence="4" id="KW-1185">Reference proteome</keyword>
<organism evidence="3 4">
    <name type="scientific">Sphingomonas ursincola</name>
    <dbReference type="NCBI Taxonomy" id="56361"/>
    <lineage>
        <taxon>Bacteria</taxon>
        <taxon>Pseudomonadati</taxon>
        <taxon>Pseudomonadota</taxon>
        <taxon>Alphaproteobacteria</taxon>
        <taxon>Sphingomonadales</taxon>
        <taxon>Sphingomonadaceae</taxon>
        <taxon>Sphingomonas</taxon>
    </lineage>
</organism>
<dbReference type="EMBL" id="VDES01000002">
    <property type="protein sequence ID" value="MBA1375185.1"/>
    <property type="molecule type" value="Genomic_DNA"/>
</dbReference>
<dbReference type="PANTHER" id="PTHR33755">
    <property type="entry name" value="TOXIN PARE1-RELATED"/>
    <property type="match status" value="1"/>
</dbReference>
<sequence>MMRVTWSLRAQDDFNIIYRQALDDDARYALNLVSALEKAIARLPEFPQIGAPVGSADHRKWRLGRTPFLIIYRAGDHGLHILRVLHERQDWSIEA</sequence>
<dbReference type="Pfam" id="PF05016">
    <property type="entry name" value="ParE_toxin"/>
    <property type="match status" value="1"/>
</dbReference>
<dbReference type="InterPro" id="IPR007712">
    <property type="entry name" value="RelE/ParE_toxin"/>
</dbReference>
<protein>
    <submittedName>
        <fullName evidence="3">Type II toxin-antitoxin system RelE/ParE family toxin</fullName>
    </submittedName>
</protein>
<proteinExistence type="inferred from homology"/>
<reference evidence="3 4" key="1">
    <citation type="journal article" date="1994" name="Int. J. Syst. Bacteriol.">
        <title>Phylogenetic positions of novel aerobic, bacteriochlorophyll a-containing bacteria and description of Roseococcus thiosulfatophilus gen. nov., sp. nov., Erythromicrobium ramosum gen. nov., sp. nov., and Erythrobacter litoralis sp. nov.</title>
        <authorList>
            <person name="Yurkov V."/>
            <person name="Stackebrandt E."/>
            <person name="Holmes A."/>
            <person name="Fuerst J.A."/>
            <person name="Hugenholtz P."/>
            <person name="Golecki J."/>
            <person name="Gad'on N."/>
            <person name="Gorlenko V.M."/>
            <person name="Kompantseva E.I."/>
            <person name="Drews G."/>
        </authorList>
    </citation>
    <scope>NUCLEOTIDE SEQUENCE [LARGE SCALE GENOMIC DNA]</scope>
    <source>
        <strain evidence="3 4">KR-99</strain>
    </source>
</reference>
<dbReference type="AlphaFoldDB" id="A0A7V8U992"/>
<evidence type="ECO:0000256" key="2">
    <source>
        <dbReference type="ARBA" id="ARBA00022649"/>
    </source>
</evidence>
<accession>A0A7V8U992</accession>
<evidence type="ECO:0000313" key="4">
    <source>
        <dbReference type="Proteomes" id="UP000589292"/>
    </source>
</evidence>
<dbReference type="InterPro" id="IPR051803">
    <property type="entry name" value="TA_system_RelE-like_toxin"/>
</dbReference>
<keyword evidence="2" id="KW-1277">Toxin-antitoxin system</keyword>
<evidence type="ECO:0000313" key="3">
    <source>
        <dbReference type="EMBL" id="MBA1375185.1"/>
    </source>
</evidence>
<name>A0A7V8U992_9SPHN</name>
<dbReference type="InterPro" id="IPR035093">
    <property type="entry name" value="RelE/ParE_toxin_dom_sf"/>
</dbReference>